<dbReference type="OrthoDB" id="5289162at2"/>
<keyword evidence="4" id="KW-1134">Transmembrane beta strand</keyword>
<dbReference type="Gene3D" id="2.40.160.10">
    <property type="entry name" value="Porin"/>
    <property type="match status" value="1"/>
</dbReference>
<keyword evidence="9" id="KW-0472">Membrane</keyword>
<evidence type="ECO:0000256" key="2">
    <source>
        <dbReference type="ARBA" id="ARBA00011233"/>
    </source>
</evidence>
<dbReference type="GO" id="GO:0046930">
    <property type="term" value="C:pore complex"/>
    <property type="evidence" value="ECO:0007669"/>
    <property type="project" value="UniProtKB-KW"/>
</dbReference>
<dbReference type="AlphaFoldDB" id="A0A422QKZ6"/>
<name>A0A422QKZ6_9BURK</name>
<reference evidence="13" key="1">
    <citation type="submission" date="2014-10" db="EMBL/GenBank/DDBJ databases">
        <title>Massilia sp. genome.</title>
        <authorList>
            <person name="Xu B."/>
            <person name="Dai L."/>
            <person name="Huang Z."/>
        </authorList>
    </citation>
    <scope>NUCLEOTIDE SEQUENCE [LARGE SCALE GENOMIC DNA]</scope>
    <source>
        <strain evidence="13">CFS-1</strain>
    </source>
</reference>
<comment type="caution">
    <text evidence="13">The sequence shown here is derived from an EMBL/GenBank/DDBJ whole genome shotgun (WGS) entry which is preliminary data.</text>
</comment>
<evidence type="ECO:0000256" key="11">
    <source>
        <dbReference type="SAM" id="SignalP"/>
    </source>
</evidence>
<evidence type="ECO:0000256" key="4">
    <source>
        <dbReference type="ARBA" id="ARBA00022452"/>
    </source>
</evidence>
<evidence type="ECO:0000256" key="7">
    <source>
        <dbReference type="ARBA" id="ARBA00023065"/>
    </source>
</evidence>
<dbReference type="InterPro" id="IPR033900">
    <property type="entry name" value="Gram_neg_porin_domain"/>
</dbReference>
<organism evidence="13 14">
    <name type="scientific">Massilia aurea</name>
    <dbReference type="NCBI Taxonomy" id="373040"/>
    <lineage>
        <taxon>Bacteria</taxon>
        <taxon>Pseudomonadati</taxon>
        <taxon>Pseudomonadota</taxon>
        <taxon>Betaproteobacteria</taxon>
        <taxon>Burkholderiales</taxon>
        <taxon>Oxalobacteraceae</taxon>
        <taxon>Telluria group</taxon>
        <taxon>Massilia</taxon>
    </lineage>
</organism>
<feature type="chain" id="PRO_5019558027" evidence="11">
    <location>
        <begin position="25"/>
        <end position="360"/>
    </location>
</feature>
<dbReference type="PRINTS" id="PR00184">
    <property type="entry name" value="NEISSPPORIN"/>
</dbReference>
<dbReference type="InterPro" id="IPR023614">
    <property type="entry name" value="Porin_dom_sf"/>
</dbReference>
<gene>
    <name evidence="13" type="ORF">NM04_11360</name>
</gene>
<sequence length="360" mass="37318">MNKTKLALALTSAWLAMARAPAAAQDALALYGVVDMALVREAGGKHGALTKLTSGVPMGSRIGIKGSEDLGHGLRAVFVLENGFHADTGEAGQGGLGFGRQAYVGLQGGFGSVLVGRQYTPQYLAVVIADPFGSGYVADSKNVFATSGNAFSRMDNAIKYISPIVHGASIELAAAPGERAGGSTTGRQLGAAFDLVAGRLRVRAGYHERNGDAGPEGRVETGRNTVLALVYDFGAVRLHGAVGRNQGPGSSVLRNTANPYGAAQAPQASTDSLDAMLGMLLPFGPHALMLSLIHKDDRGALDQDARQSAVGYRYALSRRTDLYAVHAWIANRHGAAYTVGNASEGGSGDRATSLGIRHAF</sequence>
<evidence type="ECO:0000256" key="1">
    <source>
        <dbReference type="ARBA" id="ARBA00004571"/>
    </source>
</evidence>
<dbReference type="Proteomes" id="UP000283254">
    <property type="component" value="Unassembled WGS sequence"/>
</dbReference>
<evidence type="ECO:0000256" key="5">
    <source>
        <dbReference type="ARBA" id="ARBA00022692"/>
    </source>
</evidence>
<protein>
    <submittedName>
        <fullName evidence="13">Porin</fullName>
    </submittedName>
</protein>
<evidence type="ECO:0000259" key="12">
    <source>
        <dbReference type="Pfam" id="PF13609"/>
    </source>
</evidence>
<keyword evidence="7" id="KW-0406">Ion transport</keyword>
<evidence type="ECO:0000313" key="14">
    <source>
        <dbReference type="Proteomes" id="UP000283254"/>
    </source>
</evidence>
<dbReference type="SUPFAM" id="SSF56935">
    <property type="entry name" value="Porins"/>
    <property type="match status" value="1"/>
</dbReference>
<dbReference type="GO" id="GO:0034220">
    <property type="term" value="P:monoatomic ion transmembrane transport"/>
    <property type="evidence" value="ECO:0007669"/>
    <property type="project" value="InterPro"/>
</dbReference>
<dbReference type="GO" id="GO:0009279">
    <property type="term" value="C:cell outer membrane"/>
    <property type="evidence" value="ECO:0007669"/>
    <property type="project" value="UniProtKB-SubCell"/>
</dbReference>
<accession>A0A422QKZ6</accession>
<evidence type="ECO:0000313" key="13">
    <source>
        <dbReference type="EMBL" id="RNF30674.1"/>
    </source>
</evidence>
<keyword evidence="14" id="KW-1185">Reference proteome</keyword>
<proteinExistence type="predicted"/>
<evidence type="ECO:0000256" key="6">
    <source>
        <dbReference type="ARBA" id="ARBA00022729"/>
    </source>
</evidence>
<keyword evidence="6 11" id="KW-0732">Signal</keyword>
<dbReference type="EMBL" id="JSAB01000096">
    <property type="protein sequence ID" value="RNF30674.1"/>
    <property type="molecule type" value="Genomic_DNA"/>
</dbReference>
<comment type="subcellular location">
    <subcellularLocation>
        <location evidence="1">Cell outer membrane</location>
        <topology evidence="1">Multi-pass membrane protein</topology>
    </subcellularLocation>
</comment>
<dbReference type="PRINTS" id="PR00182">
    <property type="entry name" value="ECOLNEIPORIN"/>
</dbReference>
<feature type="signal peptide" evidence="11">
    <location>
        <begin position="1"/>
        <end position="24"/>
    </location>
</feature>
<dbReference type="InterPro" id="IPR001702">
    <property type="entry name" value="Porin_Gram-ve"/>
</dbReference>
<dbReference type="PANTHER" id="PTHR34501">
    <property type="entry name" value="PROTEIN YDDL-RELATED"/>
    <property type="match status" value="1"/>
</dbReference>
<dbReference type="RefSeq" id="WP_123069646.1">
    <property type="nucleotide sequence ID" value="NZ_JSAB01000096.1"/>
</dbReference>
<evidence type="ECO:0000256" key="9">
    <source>
        <dbReference type="ARBA" id="ARBA00023136"/>
    </source>
</evidence>
<dbReference type="CDD" id="cd00342">
    <property type="entry name" value="gram_neg_porins"/>
    <property type="match status" value="1"/>
</dbReference>
<keyword evidence="8" id="KW-0626">Porin</keyword>
<evidence type="ECO:0000256" key="8">
    <source>
        <dbReference type="ARBA" id="ARBA00023114"/>
    </source>
</evidence>
<dbReference type="Pfam" id="PF13609">
    <property type="entry name" value="Porin_4"/>
    <property type="match status" value="1"/>
</dbReference>
<evidence type="ECO:0000256" key="3">
    <source>
        <dbReference type="ARBA" id="ARBA00022448"/>
    </source>
</evidence>
<keyword evidence="5" id="KW-0812">Transmembrane</keyword>
<dbReference type="GO" id="GO:0015288">
    <property type="term" value="F:porin activity"/>
    <property type="evidence" value="ECO:0007669"/>
    <property type="project" value="UniProtKB-KW"/>
</dbReference>
<evidence type="ECO:0000256" key="10">
    <source>
        <dbReference type="ARBA" id="ARBA00023237"/>
    </source>
</evidence>
<comment type="subunit">
    <text evidence="2">Homotrimer.</text>
</comment>
<dbReference type="InterPro" id="IPR002299">
    <property type="entry name" value="Porin_Neis"/>
</dbReference>
<dbReference type="PANTHER" id="PTHR34501:SF9">
    <property type="entry name" value="MAJOR OUTER MEMBRANE PROTEIN P.IA"/>
    <property type="match status" value="1"/>
</dbReference>
<dbReference type="InterPro" id="IPR050298">
    <property type="entry name" value="Gram-neg_bact_OMP"/>
</dbReference>
<keyword evidence="3" id="KW-0813">Transport</keyword>
<feature type="domain" description="Porin" evidence="12">
    <location>
        <begin position="13"/>
        <end position="332"/>
    </location>
</feature>
<keyword evidence="10" id="KW-0998">Cell outer membrane</keyword>